<accession>A0ABT5A379</accession>
<dbReference type="RefSeq" id="WP_271805188.1">
    <property type="nucleotide sequence ID" value="NZ_JAQMTU010000042.1"/>
</dbReference>
<evidence type="ECO:0000313" key="1">
    <source>
        <dbReference type="EMBL" id="MDB9486392.1"/>
    </source>
</evidence>
<proteinExistence type="predicted"/>
<protein>
    <submittedName>
        <fullName evidence="1">Uncharacterized protein</fullName>
    </submittedName>
</protein>
<name>A0ABT5A379_9CYAN</name>
<sequence length="73" mass="7966">MTAIQYFNEAVSHIDGCFGDGYAKKHPELIAAFMQVAASDMNYASLAKAQSECVEYLAEKLESSIESLAEKIS</sequence>
<gene>
    <name evidence="1" type="ORF">PN492_07500</name>
</gene>
<keyword evidence="2" id="KW-1185">Reference proteome</keyword>
<comment type="caution">
    <text evidence="1">The sequence shown here is derived from an EMBL/GenBank/DDBJ whole genome shotgun (WGS) entry which is preliminary data.</text>
</comment>
<organism evidence="1 2">
    <name type="scientific">Dolichospermum circinale CS-537/01</name>
    <dbReference type="NCBI Taxonomy" id="3021739"/>
    <lineage>
        <taxon>Bacteria</taxon>
        <taxon>Bacillati</taxon>
        <taxon>Cyanobacteriota</taxon>
        <taxon>Cyanophyceae</taxon>
        <taxon>Nostocales</taxon>
        <taxon>Aphanizomenonaceae</taxon>
        <taxon>Dolichospermum</taxon>
        <taxon>Dolichospermum circinale</taxon>
    </lineage>
</organism>
<dbReference type="EMBL" id="JAQMTU010000042">
    <property type="protein sequence ID" value="MDB9486392.1"/>
    <property type="molecule type" value="Genomic_DNA"/>
</dbReference>
<reference evidence="1 2" key="1">
    <citation type="submission" date="2023-01" db="EMBL/GenBank/DDBJ databases">
        <title>Genomes from the Australian National Cyanobacteria Reference Collection.</title>
        <authorList>
            <person name="Willis A."/>
            <person name="Lee E.M.F."/>
        </authorList>
    </citation>
    <scope>NUCLEOTIDE SEQUENCE [LARGE SCALE GENOMIC DNA]</scope>
    <source>
        <strain evidence="1 2">CS-537/01</strain>
    </source>
</reference>
<dbReference type="Proteomes" id="UP001212123">
    <property type="component" value="Unassembled WGS sequence"/>
</dbReference>
<evidence type="ECO:0000313" key="2">
    <source>
        <dbReference type="Proteomes" id="UP001212123"/>
    </source>
</evidence>